<dbReference type="GO" id="GO:0030599">
    <property type="term" value="F:pectinesterase activity"/>
    <property type="evidence" value="ECO:0007669"/>
    <property type="project" value="UniProtKB-UniRule"/>
</dbReference>
<dbReference type="Pfam" id="PF01095">
    <property type="entry name" value="Pectinesterase"/>
    <property type="match status" value="1"/>
</dbReference>
<comment type="similarity">
    <text evidence="3">Belongs to the pectinesterase family.</text>
</comment>
<evidence type="ECO:0000256" key="1">
    <source>
        <dbReference type="ARBA" id="ARBA00004191"/>
    </source>
</evidence>
<dbReference type="InterPro" id="IPR012334">
    <property type="entry name" value="Pectin_lyas_fold"/>
</dbReference>
<reference evidence="15" key="1">
    <citation type="journal article" date="2019" name="Curr. Biol.">
        <title>Genome Sequence of Striga asiatica Provides Insight into the Evolution of Plant Parasitism.</title>
        <authorList>
            <person name="Yoshida S."/>
            <person name="Kim S."/>
            <person name="Wafula E.K."/>
            <person name="Tanskanen J."/>
            <person name="Kim Y.M."/>
            <person name="Honaas L."/>
            <person name="Yang Z."/>
            <person name="Spallek T."/>
            <person name="Conn C.E."/>
            <person name="Ichihashi Y."/>
            <person name="Cheong K."/>
            <person name="Cui S."/>
            <person name="Der J.P."/>
            <person name="Gundlach H."/>
            <person name="Jiao Y."/>
            <person name="Hori C."/>
            <person name="Ishida J.K."/>
            <person name="Kasahara H."/>
            <person name="Kiba T."/>
            <person name="Kim M.S."/>
            <person name="Koo N."/>
            <person name="Laohavisit A."/>
            <person name="Lee Y.H."/>
            <person name="Lumba S."/>
            <person name="McCourt P."/>
            <person name="Mortimer J.C."/>
            <person name="Mutuku J.M."/>
            <person name="Nomura T."/>
            <person name="Sasaki-Sekimoto Y."/>
            <person name="Seto Y."/>
            <person name="Wang Y."/>
            <person name="Wakatake T."/>
            <person name="Sakakibara H."/>
            <person name="Demura T."/>
            <person name="Yamaguchi S."/>
            <person name="Yoneyama K."/>
            <person name="Manabe R.I."/>
            <person name="Nelson D.C."/>
            <person name="Schulman A.H."/>
            <person name="Timko M.P."/>
            <person name="dePamphilis C.W."/>
            <person name="Choi D."/>
            <person name="Shirasu K."/>
        </authorList>
    </citation>
    <scope>NUCLEOTIDE SEQUENCE [LARGE SCALE GENOMIC DNA]</scope>
    <source>
        <strain evidence="15">cv. UVA1</strain>
    </source>
</reference>
<dbReference type="PROSITE" id="PS00503">
    <property type="entry name" value="PECTINESTERASE_2"/>
    <property type="match status" value="1"/>
</dbReference>
<sequence>MLSFWGLFIFVILLIDSVENQSSTAKSDSGDNYYITWDDVTLSSNESWLSADYGDQNQTRIIVVNNKGGGDSLTVQGAVDMVPENNSQRVKIHILPGIYREKVHIPLSKPYISFIGDQNKSDQTVITWHSKASDRDKNGSVVGTWNSATVTVESNYFCASRVTIENSIQCNGTASEGYQAVALRLSSNRSMFYKVRFLGSQDTLLDEYGTHYFLECFIHGSVDFIFGYATSLYQGCNISVGENPYAIVAQSRDSANEDTGYSFVNCTVTGDGPVYLARAWGNYSRIIFAYSEFDIDVIPDGWSDWGDRYRDRMVVFGEYECSGRGANRTGRVPYSKELSFEEAVPYLNTSFISGDLWLRL</sequence>
<keyword evidence="15" id="KW-1185">Reference proteome</keyword>
<gene>
    <name evidence="14" type="ORF">STAS_22964</name>
</gene>
<evidence type="ECO:0000256" key="12">
    <source>
        <dbReference type="RuleBase" id="RU000589"/>
    </source>
</evidence>
<keyword evidence="14" id="KW-0456">Lyase</keyword>
<keyword evidence="5" id="KW-0134">Cell wall</keyword>
<dbReference type="GO" id="GO:0045490">
    <property type="term" value="P:pectin catabolic process"/>
    <property type="evidence" value="ECO:0007669"/>
    <property type="project" value="UniProtKB-UniRule"/>
</dbReference>
<dbReference type="Gene3D" id="2.160.20.10">
    <property type="entry name" value="Single-stranded right-handed beta-helix, Pectin lyase-like"/>
    <property type="match status" value="1"/>
</dbReference>
<evidence type="ECO:0000256" key="11">
    <source>
        <dbReference type="PROSITE-ProRule" id="PRU10040"/>
    </source>
</evidence>
<comment type="caution">
    <text evidence="14">The sequence shown here is derived from an EMBL/GenBank/DDBJ whole genome shotgun (WGS) entry which is preliminary data.</text>
</comment>
<dbReference type="AlphaFoldDB" id="A0A5A7QLF4"/>
<feature type="active site" evidence="11">
    <location>
        <position position="223"/>
    </location>
</feature>
<dbReference type="FunFam" id="2.160.20.10:FF:000008">
    <property type="entry name" value="Pectinesterase"/>
    <property type="match status" value="1"/>
</dbReference>
<dbReference type="EMBL" id="BKCP01007404">
    <property type="protein sequence ID" value="GER45984.1"/>
    <property type="molecule type" value="Genomic_DNA"/>
</dbReference>
<dbReference type="PANTHER" id="PTHR31321:SF31">
    <property type="entry name" value="PECTINESTERASE QRT1"/>
    <property type="match status" value="1"/>
</dbReference>
<organism evidence="14 15">
    <name type="scientific">Striga asiatica</name>
    <name type="common">Asiatic witchweed</name>
    <name type="synonym">Buchnera asiatica</name>
    <dbReference type="NCBI Taxonomy" id="4170"/>
    <lineage>
        <taxon>Eukaryota</taxon>
        <taxon>Viridiplantae</taxon>
        <taxon>Streptophyta</taxon>
        <taxon>Embryophyta</taxon>
        <taxon>Tracheophyta</taxon>
        <taxon>Spermatophyta</taxon>
        <taxon>Magnoliopsida</taxon>
        <taxon>eudicotyledons</taxon>
        <taxon>Gunneridae</taxon>
        <taxon>Pentapetalae</taxon>
        <taxon>asterids</taxon>
        <taxon>lamiids</taxon>
        <taxon>Lamiales</taxon>
        <taxon>Orobanchaceae</taxon>
        <taxon>Buchnereae</taxon>
        <taxon>Striga</taxon>
    </lineage>
</organism>
<evidence type="ECO:0000256" key="8">
    <source>
        <dbReference type="ARBA" id="ARBA00022801"/>
    </source>
</evidence>
<keyword evidence="8 12" id="KW-0378">Hydrolase</keyword>
<evidence type="ECO:0000313" key="14">
    <source>
        <dbReference type="EMBL" id="GER45984.1"/>
    </source>
</evidence>
<keyword evidence="7 12" id="KW-0732">Signal</keyword>
<evidence type="ECO:0000256" key="2">
    <source>
        <dbReference type="ARBA" id="ARBA00005184"/>
    </source>
</evidence>
<name>A0A5A7QLF4_STRAF</name>
<comment type="catalytic activity">
    <reaction evidence="10 12">
        <text>[(1-&gt;4)-alpha-D-galacturonosyl methyl ester](n) + n H2O = [(1-&gt;4)-alpha-D-galacturonosyl](n) + n methanol + n H(+)</text>
        <dbReference type="Rhea" id="RHEA:22380"/>
        <dbReference type="Rhea" id="RHEA-COMP:14570"/>
        <dbReference type="Rhea" id="RHEA-COMP:14573"/>
        <dbReference type="ChEBI" id="CHEBI:15377"/>
        <dbReference type="ChEBI" id="CHEBI:15378"/>
        <dbReference type="ChEBI" id="CHEBI:17790"/>
        <dbReference type="ChEBI" id="CHEBI:140522"/>
        <dbReference type="ChEBI" id="CHEBI:140523"/>
        <dbReference type="EC" id="3.1.1.11"/>
    </reaction>
</comment>
<feature type="signal peptide" evidence="12">
    <location>
        <begin position="1"/>
        <end position="20"/>
    </location>
</feature>
<dbReference type="SUPFAM" id="SSF51126">
    <property type="entry name" value="Pectin lyase-like"/>
    <property type="match status" value="1"/>
</dbReference>
<evidence type="ECO:0000256" key="9">
    <source>
        <dbReference type="ARBA" id="ARBA00023085"/>
    </source>
</evidence>
<evidence type="ECO:0000256" key="7">
    <source>
        <dbReference type="ARBA" id="ARBA00022729"/>
    </source>
</evidence>
<protein>
    <recommendedName>
        <fullName evidence="4 12">Pectinesterase</fullName>
        <ecNumber evidence="4 12">3.1.1.11</ecNumber>
    </recommendedName>
</protein>
<proteinExistence type="inferred from homology"/>
<dbReference type="UniPathway" id="UPA00545">
    <property type="reaction ID" value="UER00823"/>
</dbReference>
<dbReference type="GO" id="GO:0042545">
    <property type="term" value="P:cell wall modification"/>
    <property type="evidence" value="ECO:0007669"/>
    <property type="project" value="UniProtKB-UniRule"/>
</dbReference>
<keyword evidence="9 12" id="KW-0063">Aspartyl esterase</keyword>
<dbReference type="OrthoDB" id="2019149at2759"/>
<comment type="subcellular location">
    <subcellularLocation>
        <location evidence="1">Secreted</location>
        <location evidence="1">Cell wall</location>
    </subcellularLocation>
</comment>
<dbReference type="GO" id="GO:0016829">
    <property type="term" value="F:lyase activity"/>
    <property type="evidence" value="ECO:0007669"/>
    <property type="project" value="UniProtKB-KW"/>
</dbReference>
<keyword evidence="6" id="KW-0964">Secreted</keyword>
<comment type="pathway">
    <text evidence="2 12">Glycan metabolism; pectin degradation; 2-dehydro-3-deoxy-D-gluconate from pectin: step 1/5.</text>
</comment>
<evidence type="ECO:0000259" key="13">
    <source>
        <dbReference type="Pfam" id="PF01095"/>
    </source>
</evidence>
<evidence type="ECO:0000256" key="10">
    <source>
        <dbReference type="ARBA" id="ARBA00047928"/>
    </source>
</evidence>
<dbReference type="InterPro" id="IPR033131">
    <property type="entry name" value="Pectinesterase_Asp_AS"/>
</dbReference>
<evidence type="ECO:0000256" key="4">
    <source>
        <dbReference type="ARBA" id="ARBA00013229"/>
    </source>
</evidence>
<accession>A0A5A7QLF4</accession>
<evidence type="ECO:0000256" key="5">
    <source>
        <dbReference type="ARBA" id="ARBA00022512"/>
    </source>
</evidence>
<evidence type="ECO:0000313" key="15">
    <source>
        <dbReference type="Proteomes" id="UP000325081"/>
    </source>
</evidence>
<feature type="chain" id="PRO_5022987230" description="Pectinesterase" evidence="12">
    <location>
        <begin position="21"/>
        <end position="360"/>
    </location>
</feature>
<dbReference type="InterPro" id="IPR000070">
    <property type="entry name" value="Pectinesterase_cat"/>
</dbReference>
<dbReference type="PANTHER" id="PTHR31321">
    <property type="entry name" value="ACYL-COA THIOESTER HYDROLASE YBHC-RELATED"/>
    <property type="match status" value="1"/>
</dbReference>
<evidence type="ECO:0000256" key="3">
    <source>
        <dbReference type="ARBA" id="ARBA00008891"/>
    </source>
</evidence>
<dbReference type="EC" id="3.1.1.11" evidence="4 12"/>
<evidence type="ECO:0000256" key="6">
    <source>
        <dbReference type="ARBA" id="ARBA00022525"/>
    </source>
</evidence>
<feature type="domain" description="Pectinesterase catalytic" evidence="13">
    <location>
        <begin position="62"/>
        <end position="355"/>
    </location>
</feature>
<dbReference type="Proteomes" id="UP000325081">
    <property type="component" value="Unassembled WGS sequence"/>
</dbReference>
<dbReference type="InterPro" id="IPR011050">
    <property type="entry name" value="Pectin_lyase_fold/virulence"/>
</dbReference>